<evidence type="ECO:0000259" key="5">
    <source>
        <dbReference type="PROSITE" id="PS50887"/>
    </source>
</evidence>
<dbReference type="InterPro" id="IPR048435">
    <property type="entry name" value="MASE6"/>
</dbReference>
<dbReference type="SMART" id="SM00267">
    <property type="entry name" value="GGDEF"/>
    <property type="match status" value="1"/>
</dbReference>
<dbReference type="InterPro" id="IPR043128">
    <property type="entry name" value="Rev_trsase/Diguanyl_cyclase"/>
</dbReference>
<gene>
    <name evidence="6" type="ORF">GCM10011365_20820</name>
</gene>
<dbReference type="SUPFAM" id="SSF55073">
    <property type="entry name" value="Nucleotide cyclase"/>
    <property type="match status" value="1"/>
</dbReference>
<evidence type="ECO:0000313" key="7">
    <source>
        <dbReference type="Proteomes" id="UP000605253"/>
    </source>
</evidence>
<dbReference type="GO" id="GO:0005886">
    <property type="term" value="C:plasma membrane"/>
    <property type="evidence" value="ECO:0007669"/>
    <property type="project" value="TreeGrafter"/>
</dbReference>
<dbReference type="InterPro" id="IPR029787">
    <property type="entry name" value="Nucleotide_cyclase"/>
</dbReference>
<feature type="transmembrane region" description="Helical" evidence="4">
    <location>
        <begin position="78"/>
        <end position="96"/>
    </location>
</feature>
<name>A0A917CVQ9_9GAMM</name>
<evidence type="ECO:0000313" key="6">
    <source>
        <dbReference type="EMBL" id="GGF99406.1"/>
    </source>
</evidence>
<accession>A0A917CVQ9</accession>
<feature type="transmembrane region" description="Helical" evidence="4">
    <location>
        <begin position="47"/>
        <end position="66"/>
    </location>
</feature>
<dbReference type="GO" id="GO:0043709">
    <property type="term" value="P:cell adhesion involved in single-species biofilm formation"/>
    <property type="evidence" value="ECO:0007669"/>
    <property type="project" value="TreeGrafter"/>
</dbReference>
<comment type="caution">
    <text evidence="6">The sequence shown here is derived from an EMBL/GenBank/DDBJ whole genome shotgun (WGS) entry which is preliminary data.</text>
</comment>
<keyword evidence="7" id="KW-1185">Reference proteome</keyword>
<dbReference type="CDD" id="cd01949">
    <property type="entry name" value="GGDEF"/>
    <property type="match status" value="1"/>
</dbReference>
<dbReference type="EC" id="2.7.7.65" evidence="2"/>
<reference evidence="6" key="1">
    <citation type="journal article" date="2014" name="Int. J. Syst. Evol. Microbiol.">
        <title>Complete genome sequence of Corynebacterium casei LMG S-19264T (=DSM 44701T), isolated from a smear-ripened cheese.</title>
        <authorList>
            <consortium name="US DOE Joint Genome Institute (JGI-PGF)"/>
            <person name="Walter F."/>
            <person name="Albersmeier A."/>
            <person name="Kalinowski J."/>
            <person name="Ruckert C."/>
        </authorList>
    </citation>
    <scope>NUCLEOTIDE SEQUENCE</scope>
    <source>
        <strain evidence="6">CGMCC 1.12181</strain>
    </source>
</reference>
<feature type="transmembrane region" description="Helical" evidence="4">
    <location>
        <begin position="151"/>
        <end position="170"/>
    </location>
</feature>
<organism evidence="6 7">
    <name type="scientific">Marinicella pacifica</name>
    <dbReference type="NCBI Taxonomy" id="1171543"/>
    <lineage>
        <taxon>Bacteria</taxon>
        <taxon>Pseudomonadati</taxon>
        <taxon>Pseudomonadota</taxon>
        <taxon>Gammaproteobacteria</taxon>
        <taxon>Lysobacterales</taxon>
        <taxon>Marinicellaceae</taxon>
        <taxon>Marinicella</taxon>
    </lineage>
</organism>
<protein>
    <recommendedName>
        <fullName evidence="2">diguanylate cyclase</fullName>
        <ecNumber evidence="2">2.7.7.65</ecNumber>
    </recommendedName>
</protein>
<sequence length="345" mass="39656">MDSQAKFSLHNRFSNHKRTVLTLLLIFSGLAVLIFAVVNYFREKYLLFSIELIGSCLSFLLLYWLIQNPGFKRYQHIALAYVLLFCLFLVLVFASLEVYMTAYVFVLLMPLIAHLLLGCRLGFIITAIFLMSSAIIFINQYQGHVILTERLGFYNVVIVTTLVWILAFSYERANEHVRADLIHQASHDFLTGLYNRTMLNDIYRHKLNKSINHNKPLSMFVSDLDYFKKINDLYGHKAGDEFIREFAVILNKLAGPNSACFRVGGEEFCVILASTDQQNCRQVAENIRRATENIRLKTDHQDITVTVSMGMATCYDKNCEMSDLLKIADKNLYKAKQQGRNRVVG</sequence>
<dbReference type="FunFam" id="3.30.70.270:FF:000001">
    <property type="entry name" value="Diguanylate cyclase domain protein"/>
    <property type="match status" value="1"/>
</dbReference>
<evidence type="ECO:0000256" key="1">
    <source>
        <dbReference type="ARBA" id="ARBA00001946"/>
    </source>
</evidence>
<dbReference type="NCBIfam" id="TIGR00254">
    <property type="entry name" value="GGDEF"/>
    <property type="match status" value="1"/>
</dbReference>
<dbReference type="Gene3D" id="3.30.70.270">
    <property type="match status" value="1"/>
</dbReference>
<keyword evidence="4" id="KW-0812">Transmembrane</keyword>
<feature type="domain" description="GGDEF" evidence="5">
    <location>
        <begin position="215"/>
        <end position="345"/>
    </location>
</feature>
<reference evidence="6" key="2">
    <citation type="submission" date="2020-09" db="EMBL/GenBank/DDBJ databases">
        <authorList>
            <person name="Sun Q."/>
            <person name="Zhou Y."/>
        </authorList>
    </citation>
    <scope>NUCLEOTIDE SEQUENCE</scope>
    <source>
        <strain evidence="6">CGMCC 1.12181</strain>
    </source>
</reference>
<dbReference type="PANTHER" id="PTHR45138">
    <property type="entry name" value="REGULATORY COMPONENTS OF SENSORY TRANSDUCTION SYSTEM"/>
    <property type="match status" value="1"/>
</dbReference>
<dbReference type="PROSITE" id="PS50887">
    <property type="entry name" value="GGDEF"/>
    <property type="match status" value="1"/>
</dbReference>
<keyword evidence="4" id="KW-0472">Membrane</keyword>
<dbReference type="Pfam" id="PF00990">
    <property type="entry name" value="GGDEF"/>
    <property type="match status" value="1"/>
</dbReference>
<proteinExistence type="predicted"/>
<dbReference type="GO" id="GO:0052621">
    <property type="term" value="F:diguanylate cyclase activity"/>
    <property type="evidence" value="ECO:0007669"/>
    <property type="project" value="UniProtKB-EC"/>
</dbReference>
<dbReference type="Proteomes" id="UP000605253">
    <property type="component" value="Unassembled WGS sequence"/>
</dbReference>
<comment type="catalytic activity">
    <reaction evidence="3">
        <text>2 GTP = 3',3'-c-di-GMP + 2 diphosphate</text>
        <dbReference type="Rhea" id="RHEA:24898"/>
        <dbReference type="ChEBI" id="CHEBI:33019"/>
        <dbReference type="ChEBI" id="CHEBI:37565"/>
        <dbReference type="ChEBI" id="CHEBI:58805"/>
        <dbReference type="EC" id="2.7.7.65"/>
    </reaction>
</comment>
<evidence type="ECO:0000256" key="4">
    <source>
        <dbReference type="SAM" id="Phobius"/>
    </source>
</evidence>
<dbReference type="AlphaFoldDB" id="A0A917CVQ9"/>
<dbReference type="PANTHER" id="PTHR45138:SF9">
    <property type="entry name" value="DIGUANYLATE CYCLASE DGCM-RELATED"/>
    <property type="match status" value="1"/>
</dbReference>
<dbReference type="GO" id="GO:1902201">
    <property type="term" value="P:negative regulation of bacterial-type flagellum-dependent cell motility"/>
    <property type="evidence" value="ECO:0007669"/>
    <property type="project" value="TreeGrafter"/>
</dbReference>
<dbReference type="EMBL" id="BMEO01000010">
    <property type="protein sequence ID" value="GGF99406.1"/>
    <property type="molecule type" value="Genomic_DNA"/>
</dbReference>
<evidence type="ECO:0000256" key="2">
    <source>
        <dbReference type="ARBA" id="ARBA00012528"/>
    </source>
</evidence>
<dbReference type="InterPro" id="IPR050469">
    <property type="entry name" value="Diguanylate_Cyclase"/>
</dbReference>
<keyword evidence="4" id="KW-1133">Transmembrane helix</keyword>
<dbReference type="InterPro" id="IPR000160">
    <property type="entry name" value="GGDEF_dom"/>
</dbReference>
<evidence type="ECO:0000256" key="3">
    <source>
        <dbReference type="ARBA" id="ARBA00034247"/>
    </source>
</evidence>
<dbReference type="Pfam" id="PF20966">
    <property type="entry name" value="MASE6"/>
    <property type="match status" value="1"/>
</dbReference>
<feature type="transmembrane region" description="Helical" evidence="4">
    <location>
        <begin position="20"/>
        <end position="41"/>
    </location>
</feature>
<feature type="transmembrane region" description="Helical" evidence="4">
    <location>
        <begin position="102"/>
        <end position="130"/>
    </location>
</feature>
<comment type="cofactor">
    <cofactor evidence="1">
        <name>Mg(2+)</name>
        <dbReference type="ChEBI" id="CHEBI:18420"/>
    </cofactor>
</comment>
<dbReference type="RefSeq" id="WP_188365683.1">
    <property type="nucleotide sequence ID" value="NZ_BAABJF010000006.1"/>
</dbReference>